<gene>
    <name evidence="7" type="ORF">JQC93_04825</name>
</gene>
<keyword evidence="2 4" id="KW-0472">Membrane</keyword>
<dbReference type="PANTHER" id="PTHR30329">
    <property type="entry name" value="STATOR ELEMENT OF FLAGELLAR MOTOR COMPLEX"/>
    <property type="match status" value="1"/>
</dbReference>
<dbReference type="PROSITE" id="PS51123">
    <property type="entry name" value="OMPA_2"/>
    <property type="match status" value="1"/>
</dbReference>
<dbReference type="Gene3D" id="3.30.1330.60">
    <property type="entry name" value="OmpA-like domain"/>
    <property type="match status" value="1"/>
</dbReference>
<evidence type="ECO:0000259" key="6">
    <source>
        <dbReference type="PROSITE" id="PS51123"/>
    </source>
</evidence>
<dbReference type="Proteomes" id="UP000809621">
    <property type="component" value="Unassembled WGS sequence"/>
</dbReference>
<dbReference type="InterPro" id="IPR006664">
    <property type="entry name" value="OMP_bac"/>
</dbReference>
<dbReference type="PANTHER" id="PTHR30329:SF21">
    <property type="entry name" value="LIPOPROTEIN YIAD-RELATED"/>
    <property type="match status" value="1"/>
</dbReference>
<feature type="chain" id="PRO_5047447117" evidence="5">
    <location>
        <begin position="23"/>
        <end position="202"/>
    </location>
</feature>
<dbReference type="RefSeq" id="WP_205157304.1">
    <property type="nucleotide sequence ID" value="NZ_JAFEUM010000001.1"/>
</dbReference>
<evidence type="ECO:0000256" key="3">
    <source>
        <dbReference type="ARBA" id="ARBA00023237"/>
    </source>
</evidence>
<proteinExistence type="predicted"/>
<dbReference type="PRINTS" id="PR01021">
    <property type="entry name" value="OMPADOMAIN"/>
</dbReference>
<evidence type="ECO:0000313" key="8">
    <source>
        <dbReference type="Proteomes" id="UP000809621"/>
    </source>
</evidence>
<name>A0ABS2HDQ0_9VIBR</name>
<reference evidence="7 8" key="1">
    <citation type="submission" date="2021-02" db="EMBL/GenBank/DDBJ databases">
        <authorList>
            <person name="Park J.-S."/>
        </authorList>
    </citation>
    <scope>NUCLEOTIDE SEQUENCE [LARGE SCALE GENOMIC DNA]</scope>
    <source>
        <strain evidence="7 8">188UL20-2</strain>
    </source>
</reference>
<evidence type="ECO:0000256" key="4">
    <source>
        <dbReference type="PROSITE-ProRule" id="PRU00473"/>
    </source>
</evidence>
<keyword evidence="5" id="KW-0732">Signal</keyword>
<comment type="caution">
    <text evidence="7">The sequence shown here is derived from an EMBL/GenBank/DDBJ whole genome shotgun (WGS) entry which is preliminary data.</text>
</comment>
<dbReference type="Pfam" id="PF00691">
    <property type="entry name" value="OmpA"/>
    <property type="match status" value="1"/>
</dbReference>
<dbReference type="InterPro" id="IPR050330">
    <property type="entry name" value="Bact_OuterMem_StrucFunc"/>
</dbReference>
<evidence type="ECO:0000256" key="1">
    <source>
        <dbReference type="ARBA" id="ARBA00004442"/>
    </source>
</evidence>
<evidence type="ECO:0000256" key="2">
    <source>
        <dbReference type="ARBA" id="ARBA00023136"/>
    </source>
</evidence>
<evidence type="ECO:0000256" key="5">
    <source>
        <dbReference type="SAM" id="SignalP"/>
    </source>
</evidence>
<organism evidence="7 8">
    <name type="scientific">Vibrio ulleungensis</name>
    <dbReference type="NCBI Taxonomy" id="2807619"/>
    <lineage>
        <taxon>Bacteria</taxon>
        <taxon>Pseudomonadati</taxon>
        <taxon>Pseudomonadota</taxon>
        <taxon>Gammaproteobacteria</taxon>
        <taxon>Vibrionales</taxon>
        <taxon>Vibrionaceae</taxon>
        <taxon>Vibrio</taxon>
    </lineage>
</organism>
<comment type="subcellular location">
    <subcellularLocation>
        <location evidence="1">Cell outer membrane</location>
    </subcellularLocation>
</comment>
<dbReference type="InterPro" id="IPR036737">
    <property type="entry name" value="OmpA-like_sf"/>
</dbReference>
<accession>A0ABS2HDQ0</accession>
<keyword evidence="8" id="KW-1185">Reference proteome</keyword>
<dbReference type="SUPFAM" id="SSF103088">
    <property type="entry name" value="OmpA-like"/>
    <property type="match status" value="1"/>
</dbReference>
<sequence length="202" mass="22428">MFFKAKLGFLTFIALAYLSGCAELQKSQDYGVTQLPKTSSGLPNAYLEWEAVAKTLPVQKEIPDSSSLEDLLRQSNISYQVEKGDFLLLKLDKPVQFETDSFALGREQMRQLMQLSQVLMSQRGVEIIVEGHADDEGNALYNEALSLNRATAVADYFYDRGIAKKNLFARGFGDAMPMCNNSTSSGKACNRRAEISIVVHNP</sequence>
<evidence type="ECO:0000313" key="7">
    <source>
        <dbReference type="EMBL" id="MBM7035725.1"/>
    </source>
</evidence>
<keyword evidence="3" id="KW-0998">Cell outer membrane</keyword>
<dbReference type="EMBL" id="JAFEUM010000001">
    <property type="protein sequence ID" value="MBM7035725.1"/>
    <property type="molecule type" value="Genomic_DNA"/>
</dbReference>
<dbReference type="InterPro" id="IPR006665">
    <property type="entry name" value="OmpA-like"/>
</dbReference>
<dbReference type="CDD" id="cd07185">
    <property type="entry name" value="OmpA_C-like"/>
    <property type="match status" value="1"/>
</dbReference>
<protein>
    <submittedName>
        <fullName evidence="7">OmpA family protein</fullName>
    </submittedName>
</protein>
<feature type="domain" description="OmpA-like" evidence="6">
    <location>
        <begin position="84"/>
        <end position="201"/>
    </location>
</feature>
<feature type="signal peptide" evidence="5">
    <location>
        <begin position="1"/>
        <end position="22"/>
    </location>
</feature>